<dbReference type="GO" id="GO:0005524">
    <property type="term" value="F:ATP binding"/>
    <property type="evidence" value="ECO:0007669"/>
    <property type="project" value="UniProtKB-KW"/>
</dbReference>
<dbReference type="RefSeq" id="WP_369185402.1">
    <property type="nucleotide sequence ID" value="NZ_CP163445.1"/>
</dbReference>
<evidence type="ECO:0000256" key="8">
    <source>
        <dbReference type="ARBA" id="ARBA00023118"/>
    </source>
</evidence>
<gene>
    <name evidence="10" type="ORF">AB2U05_34370</name>
</gene>
<accession>A0AB39TVH1</accession>
<keyword evidence="6" id="KW-0347">Helicase</keyword>
<reference evidence="10" key="1">
    <citation type="submission" date="2024-07" db="EMBL/GenBank/DDBJ databases">
        <authorList>
            <person name="Yu S.T."/>
        </authorList>
    </citation>
    <scope>NUCLEOTIDE SEQUENCE</scope>
    <source>
        <strain evidence="10">Y1</strain>
    </source>
</reference>
<evidence type="ECO:0000256" key="1">
    <source>
        <dbReference type="ARBA" id="ARBA00006847"/>
    </source>
</evidence>
<proteinExistence type="inferred from homology"/>
<evidence type="ECO:0000313" key="10">
    <source>
        <dbReference type="EMBL" id="XDQ83232.1"/>
    </source>
</evidence>
<comment type="similarity">
    <text evidence="2">In the central section; belongs to the CRISPR-associated helicase Cas3 family.</text>
</comment>
<protein>
    <submittedName>
        <fullName evidence="10">HD domain-containing protein</fullName>
    </submittedName>
</protein>
<keyword evidence="7" id="KW-0067">ATP-binding</keyword>
<dbReference type="InterPro" id="IPR001650">
    <property type="entry name" value="Helicase_C-like"/>
</dbReference>
<name>A0AB39TVH1_9ACTN</name>
<keyword evidence="8" id="KW-0051">Antiviral defense</keyword>
<dbReference type="PANTHER" id="PTHR47963">
    <property type="entry name" value="DEAD-BOX ATP-DEPENDENT RNA HELICASE 47, MITOCHONDRIAL"/>
    <property type="match status" value="1"/>
</dbReference>
<evidence type="ECO:0000259" key="9">
    <source>
        <dbReference type="PROSITE" id="PS51643"/>
    </source>
</evidence>
<dbReference type="PANTHER" id="PTHR47963:SF9">
    <property type="entry name" value="CRISPR-ASSOCIATED ENDONUCLEASE_HELICASE CAS3"/>
    <property type="match status" value="1"/>
</dbReference>
<dbReference type="GO" id="GO:0016787">
    <property type="term" value="F:hydrolase activity"/>
    <property type="evidence" value="ECO:0007669"/>
    <property type="project" value="UniProtKB-KW"/>
</dbReference>
<evidence type="ECO:0000256" key="3">
    <source>
        <dbReference type="ARBA" id="ARBA00022723"/>
    </source>
</evidence>
<dbReference type="PROSITE" id="PS51643">
    <property type="entry name" value="HD_CAS3"/>
    <property type="match status" value="1"/>
</dbReference>
<dbReference type="GO" id="GO:0046872">
    <property type="term" value="F:metal ion binding"/>
    <property type="evidence" value="ECO:0007669"/>
    <property type="project" value="UniProtKB-KW"/>
</dbReference>
<evidence type="ECO:0000256" key="4">
    <source>
        <dbReference type="ARBA" id="ARBA00022741"/>
    </source>
</evidence>
<feature type="domain" description="HD Cas3-type" evidence="9">
    <location>
        <begin position="22"/>
        <end position="220"/>
    </location>
</feature>
<sequence>MMRQPPEIPDESAWAKARGLDPAYPRYPLVRHLLDASAMALWLWDHYLSDNQRRCIADGLGLADDPAQARAITGLCAGLHDIGKLSGFQFCDAQGREHLSQELVMDADQIGKERLAHDEAGMLCTAAVLHALGFDDQQDHGVAERIAEIIGGHHGRFFRYRAANAPGPSQVGLGGEAYARQRVAHALAVHAAVGAPGQPKKFTASAAVLVTGVVILADWLVSQEDYLRRRQSTLEASLERHFANSCADAEGLAREAGLVPVKLARAEFSLAYGIEGQPNPLQRSVIEDLPAAVAAGAGRGKAGILLVTAAPGDGKSEVALEAERVLSGAFGTRGLAFLLPTMATSDQMHRRVAGALDRQSASCGGGLTLTHSMAWLSRAYADGDLCEGETVLVGDDAGAGGGLASREQLAMRPRQWLRGAKRPLLAQFTVGTIDQALMSVLPVRHNALRLLALSGKTFIVDEAHAYDPYMQVLLGRLLNWLGAYGAPVVLLSATLPASVSDRLIKEYLRGAGHRPSALKAASFASPYPGWLYVDAATAEQTSISRERRDQQALERPMDLCVQVERVAHGAGGNGGGRARLAVIAKHLDQLVADGGCALVVCNTVADAQQTYTRLKERYGGRGLDDKDILLLHARFPGDVREARTSEVTAGMGRTGPRPDRRIIVATQVVEQSLDLDADVVISDLAPMALLLQRAGRCWRHEAHWSARGRPGGKPRPGWAVETGPRLVVLDPVVDGGGVPEQWGEVYAEFLLVKTSQALSLPGRGSIAVPGDVPGLVEEVHGDRDGFIDWGDPRQSAARSAFVGKRLAHQTAGEVIAIPRARQVAELRELHHLDGTEDEWEAATRLGADAVRLLCVYQHDGGNITLDPEGQQELPKPDDRGRMAVADVRAVMSRTIPVSETWFKGCADNHRPEAWADHPMLSELLMLRQPTRNSVAQAVAVGDHSLRLDEDLGLVRQRSISQSKEENRGSS</sequence>
<dbReference type="GO" id="GO:0003724">
    <property type="term" value="F:RNA helicase activity"/>
    <property type="evidence" value="ECO:0007669"/>
    <property type="project" value="TreeGrafter"/>
</dbReference>
<evidence type="ECO:0000256" key="6">
    <source>
        <dbReference type="ARBA" id="ARBA00022806"/>
    </source>
</evidence>
<dbReference type="InterPro" id="IPR038257">
    <property type="entry name" value="CRISPR-assoc_Cas3_HD_sf"/>
</dbReference>
<dbReference type="Gene3D" id="1.10.3210.30">
    <property type="match status" value="1"/>
</dbReference>
<dbReference type="InterPro" id="IPR006483">
    <property type="entry name" value="CRISPR-assoc_Cas3_HD"/>
</dbReference>
<evidence type="ECO:0000256" key="2">
    <source>
        <dbReference type="ARBA" id="ARBA00009046"/>
    </source>
</evidence>
<dbReference type="Pfam" id="PF18395">
    <property type="entry name" value="Cas3_C"/>
    <property type="match status" value="1"/>
</dbReference>
<dbReference type="Pfam" id="PF22590">
    <property type="entry name" value="Cas3-like_C_2"/>
    <property type="match status" value="1"/>
</dbReference>
<comment type="similarity">
    <text evidence="1">In the N-terminal section; belongs to the CRISPR-associated nuclease Cas3-HD family.</text>
</comment>
<dbReference type="CDD" id="cd09641">
    <property type="entry name" value="Cas3''_I"/>
    <property type="match status" value="1"/>
</dbReference>
<dbReference type="GO" id="GO:0051607">
    <property type="term" value="P:defense response to virus"/>
    <property type="evidence" value="ECO:0007669"/>
    <property type="project" value="UniProtKB-KW"/>
</dbReference>
<keyword evidence="5" id="KW-0378">Hydrolase</keyword>
<organism evidence="10">
    <name type="scientific">Streptomyces sp. Y1</name>
    <dbReference type="NCBI Taxonomy" id="3238634"/>
    <lineage>
        <taxon>Bacteria</taxon>
        <taxon>Bacillati</taxon>
        <taxon>Actinomycetota</taxon>
        <taxon>Actinomycetes</taxon>
        <taxon>Kitasatosporales</taxon>
        <taxon>Streptomycetaceae</taxon>
        <taxon>Streptomyces</taxon>
    </lineage>
</organism>
<evidence type="ECO:0000256" key="5">
    <source>
        <dbReference type="ARBA" id="ARBA00022801"/>
    </source>
</evidence>
<keyword evidence="4" id="KW-0547">Nucleotide-binding</keyword>
<dbReference type="InterPro" id="IPR041372">
    <property type="entry name" value="Cas3_C"/>
</dbReference>
<dbReference type="SUPFAM" id="SSF52540">
    <property type="entry name" value="P-loop containing nucleoside triphosphate hydrolases"/>
    <property type="match status" value="1"/>
</dbReference>
<keyword evidence="3" id="KW-0479">Metal-binding</keyword>
<dbReference type="GO" id="GO:0003723">
    <property type="term" value="F:RNA binding"/>
    <property type="evidence" value="ECO:0007669"/>
    <property type="project" value="TreeGrafter"/>
</dbReference>
<dbReference type="Pfam" id="PF18019">
    <property type="entry name" value="Cas3_HD"/>
    <property type="match status" value="1"/>
</dbReference>
<dbReference type="InterPro" id="IPR027417">
    <property type="entry name" value="P-loop_NTPase"/>
</dbReference>
<dbReference type="Gene3D" id="3.40.50.300">
    <property type="entry name" value="P-loop containing nucleotide triphosphate hydrolases"/>
    <property type="match status" value="2"/>
</dbReference>
<dbReference type="InterPro" id="IPR054712">
    <property type="entry name" value="Cas3-like_dom"/>
</dbReference>
<dbReference type="AlphaFoldDB" id="A0AB39TVH1"/>
<dbReference type="InterPro" id="IPR050547">
    <property type="entry name" value="DEAD_box_RNA_helicases"/>
</dbReference>
<dbReference type="EMBL" id="CP163445">
    <property type="protein sequence ID" value="XDQ83232.1"/>
    <property type="molecule type" value="Genomic_DNA"/>
</dbReference>
<dbReference type="SMART" id="SM00490">
    <property type="entry name" value="HELICc"/>
    <property type="match status" value="1"/>
</dbReference>
<evidence type="ECO:0000256" key="7">
    <source>
        <dbReference type="ARBA" id="ARBA00022840"/>
    </source>
</evidence>